<organism evidence="4 5">
    <name type="scientific">Mucilaginibacter celer</name>
    <dbReference type="NCBI Taxonomy" id="2305508"/>
    <lineage>
        <taxon>Bacteria</taxon>
        <taxon>Pseudomonadati</taxon>
        <taxon>Bacteroidota</taxon>
        <taxon>Sphingobacteriia</taxon>
        <taxon>Sphingobacteriales</taxon>
        <taxon>Sphingobacteriaceae</taxon>
        <taxon>Mucilaginibacter</taxon>
    </lineage>
</organism>
<feature type="signal peptide" evidence="1">
    <location>
        <begin position="1"/>
        <end position="21"/>
    </location>
</feature>
<feature type="domain" description="Ig-like" evidence="2">
    <location>
        <begin position="421"/>
        <end position="498"/>
    </location>
</feature>
<feature type="chain" id="PRO_5019778232" evidence="1">
    <location>
        <begin position="22"/>
        <end position="1770"/>
    </location>
</feature>
<feature type="domain" description="PKD-like" evidence="3">
    <location>
        <begin position="1079"/>
        <end position="1162"/>
    </location>
</feature>
<feature type="domain" description="PKD-like" evidence="3">
    <location>
        <begin position="1183"/>
        <end position="1253"/>
    </location>
</feature>
<feature type="domain" description="Ig-like" evidence="2">
    <location>
        <begin position="339"/>
        <end position="419"/>
    </location>
</feature>
<sequence>MSKRLFTILFLFLALPFGLSAQNCALSVNISSPGTTICSGSSVVLTAATTAGTGPFTYLWSTGETGSTISANKAGTYTVTVTDKTTGCKAVAKGITLREASTPAAPAAKNAVVCQNSPATLTATGSGGVYQWYDAPVSGNFLKTGDTYVTPPIMGTTTFYVETTVGGCTSPRTAVTVFITGKPDVAGAAVCSGGGATLLASGADSYTWYDAATGGKVVGSGPSFRTPPLLKTTIYYVVAATNGCTSAPTPVIARVNPPPPTPVVTNVNICSGQVASLHADAPEGFFDWFDVPTGGVSLISSPDYTTPALTATKTYYVQVKLNDCESPRVPVTVFVSPIPQTPAPQTATVCYNTGTTLTAAAKPVGTYAWYDAAIGGRLLKTGVTFNTPALTSNTTYYVENRSNAGCISERAAVKVAVNPPVATPVAAGAVICSGAMASLFTTSPADGNYQWYDAPVGGKLLAASPHYTTPALTESKTYYLQATANGCASTRTAVQVTVIKPLAAPKVSNTTVCYNGAAVLTATGASGSYAWYDSATGGKLLSTGSTYVTPNLTSQATYYVETSVNDCVSPRTAVTVDVITRPSPPVASGTSVCSGTSAQLKAGGSGIIEWFGVPAGGTPLFTGSNFTTPKLSEKTVYYIQSRVGDCVSQRVPVTVNISSTDDTQFVYPSGTFTPKSPNPKPIINNPSGGTFTSSPAGLVFVDDHTGEIDVKASAPGQYIVTITSNGSCAATYSAGVNIVSVLNARFAYGGPFCQFGLNPQPKFFPNASAGTFTATPAGLTFTSTATGEINLAKTQPGTYEVTNTIYNFDGTIASSEKAKVTIDQGAIADAGPDQTVAPGSTVQLAGSIIGVAGGRWSGGLGKFSDPDRGDATYTPAAGERQVTLTLTTDDPSGTCGPGVDKVIINITTGLPAPTAPGTSTCKGSIATVSATGPGGTYHWYDAAENGTELSTGPNFITPPLTQTTTYYVNTTVGNLISEMTAVTVRVNEQPQPPIVRSLVACEGSPTTLTARGSKGTYQWYDAPVGGTLLSLDSIYVTPGLVSNTSYYVQAVVDGCVSERTKVDVTVTKLAKITSASANIICSGVAQSYDITADQPGTTFLWSRAAVAGISNTAVSNQSSPQITETLTSATADPVDVTYTIIPVVNGCSGQPFNYVVTVYPSPQVTSDPASKLCNMTTGNYAVGFNIPGVSFSWSREVVPGISNLAVRGQMANVIREVLYNTTNKPIDVTYVFNYQTSNCSGPPFKWVATVNPSVNITSKAADETCSGSALDYTITSNVSSATFTWSRSAVPGISNPASGTQTGNKINEVLVNKSASAINVIYVITPKAFDCDGIPFAYLVKVNPEIPQRKIRTNSPVCLNSDIKLNVDPVAKATYRWTGPDNYNASGPNPVIKNVTKKMAGIYSLYITVNNCTSLADTATVVINDPPTAKAGKNVRACVTDEYIQLEGIIGGGTNTGVWSSSGTGHFSPSENEKRARYIPSDKDKTAGSVVLTLSSTSKDDCDIATSDMTITFGKIPGVDAGKSIDVCEQQKSVKMDGTVFAPGGGKWTTSGTGTFISPESEQGAVYQPSDEDVKKGSVKLTLTANNPGQCYFATGTMTITFLPPPSVNAGGVRYVQKNHTITLTPTVSDENVQYQWLPATGLNDNKIKEPTLTGDVDGIYTLYVTDKLGCVGKSEVMIKVSPDITIPNTFTPNGDGINDFWEIKGLIAYESTTVDVFNRYGEKLFHSVGYSSPWDGLFNGKQLPAGTYFYIIDMKTGKPPLSGPVTILR</sequence>
<evidence type="ECO:0000313" key="5">
    <source>
        <dbReference type="Proteomes" id="UP000270046"/>
    </source>
</evidence>
<dbReference type="Proteomes" id="UP000270046">
    <property type="component" value="Chromosome"/>
</dbReference>
<dbReference type="KEGG" id="muh:HYN43_013010"/>
<dbReference type="OrthoDB" id="1488276at2"/>
<dbReference type="RefSeq" id="WP_119409758.1">
    <property type="nucleotide sequence ID" value="NZ_CP032869.1"/>
</dbReference>
<feature type="domain" description="Ig-like" evidence="2">
    <location>
        <begin position="103"/>
        <end position="179"/>
    </location>
</feature>
<evidence type="ECO:0000259" key="3">
    <source>
        <dbReference type="Pfam" id="PF19406"/>
    </source>
</evidence>
<feature type="domain" description="Ig-like" evidence="2">
    <location>
        <begin position="503"/>
        <end position="578"/>
    </location>
</feature>
<dbReference type="Pfam" id="PF13585">
    <property type="entry name" value="CHU_C"/>
    <property type="match status" value="1"/>
</dbReference>
<accession>A0A494VNA7</accession>
<feature type="domain" description="Ig-like" evidence="2">
    <location>
        <begin position="183"/>
        <end position="257"/>
    </location>
</feature>
<name>A0A494VNA7_9SPHI</name>
<dbReference type="Pfam" id="PF19081">
    <property type="entry name" value="Ig_7"/>
    <property type="match status" value="9"/>
</dbReference>
<feature type="domain" description="PKD-like" evidence="3">
    <location>
        <begin position="1263"/>
        <end position="1345"/>
    </location>
</feature>
<dbReference type="Pfam" id="PF19406">
    <property type="entry name" value="PKD_5"/>
    <property type="match status" value="3"/>
</dbReference>
<dbReference type="InterPro" id="IPR013783">
    <property type="entry name" value="Ig-like_fold"/>
</dbReference>
<evidence type="ECO:0000256" key="1">
    <source>
        <dbReference type="SAM" id="SignalP"/>
    </source>
</evidence>
<feature type="domain" description="Ig-like" evidence="2">
    <location>
        <begin position="912"/>
        <end position="987"/>
    </location>
</feature>
<dbReference type="EMBL" id="CP032869">
    <property type="protein sequence ID" value="AYL96154.1"/>
    <property type="molecule type" value="Genomic_DNA"/>
</dbReference>
<evidence type="ECO:0000313" key="4">
    <source>
        <dbReference type="EMBL" id="AYL96154.1"/>
    </source>
</evidence>
<protein>
    <submittedName>
        <fullName evidence="4">Gliding motility-associated C-terminal domain-containing protein</fullName>
    </submittedName>
</protein>
<feature type="domain" description="Ig-like" evidence="2">
    <location>
        <begin position="582"/>
        <end position="657"/>
    </location>
</feature>
<feature type="domain" description="Ig-like" evidence="2">
    <location>
        <begin position="990"/>
        <end position="1067"/>
    </location>
</feature>
<keyword evidence="1" id="KW-0732">Signal</keyword>
<feature type="domain" description="Ig-like" evidence="2">
    <location>
        <begin position="259"/>
        <end position="337"/>
    </location>
</feature>
<evidence type="ECO:0000259" key="2">
    <source>
        <dbReference type="Pfam" id="PF19081"/>
    </source>
</evidence>
<dbReference type="Gene3D" id="2.60.40.10">
    <property type="entry name" value="Immunoglobulins"/>
    <property type="match status" value="2"/>
</dbReference>
<proteinExistence type="predicted"/>
<gene>
    <name evidence="4" type="ORF">HYN43_013010</name>
</gene>
<dbReference type="InterPro" id="IPR044023">
    <property type="entry name" value="Ig_7"/>
</dbReference>
<dbReference type="InterPro" id="IPR026341">
    <property type="entry name" value="T9SS_type_B"/>
</dbReference>
<reference evidence="4 5" key="1">
    <citation type="submission" date="2018-10" db="EMBL/GenBank/DDBJ databases">
        <title>Genome sequencing of Mucilaginibacter sp. HYN0043.</title>
        <authorList>
            <person name="Kim M."/>
            <person name="Yi H."/>
        </authorList>
    </citation>
    <scope>NUCLEOTIDE SEQUENCE [LARGE SCALE GENOMIC DNA]</scope>
    <source>
        <strain evidence="4 5">HYN0043</strain>
    </source>
</reference>
<dbReference type="InterPro" id="IPR045828">
    <property type="entry name" value="PKD_Bacteroidetes"/>
</dbReference>
<keyword evidence="5" id="KW-1185">Reference proteome</keyword>
<dbReference type="NCBIfam" id="TIGR04131">
    <property type="entry name" value="Bac_Flav_CTERM"/>
    <property type="match status" value="1"/>
</dbReference>